<keyword evidence="5" id="KW-1185">Reference proteome</keyword>
<feature type="region of interest" description="Disordered" evidence="1">
    <location>
        <begin position="263"/>
        <end position="288"/>
    </location>
</feature>
<organism evidence="4 5">
    <name type="scientific">Phanerochaete carnosa (strain HHB-10118-sp)</name>
    <name type="common">White-rot fungus</name>
    <name type="synonym">Peniophora carnosa</name>
    <dbReference type="NCBI Taxonomy" id="650164"/>
    <lineage>
        <taxon>Eukaryota</taxon>
        <taxon>Fungi</taxon>
        <taxon>Dikarya</taxon>
        <taxon>Basidiomycota</taxon>
        <taxon>Agaricomycotina</taxon>
        <taxon>Agaricomycetes</taxon>
        <taxon>Polyporales</taxon>
        <taxon>Phanerochaetaceae</taxon>
        <taxon>Phanerochaete</taxon>
    </lineage>
</organism>
<evidence type="ECO:0000256" key="1">
    <source>
        <dbReference type="SAM" id="MobiDB-lite"/>
    </source>
</evidence>
<dbReference type="HOGENOM" id="CLU_053360_2_0_1"/>
<dbReference type="InParanoid" id="K5UKT2"/>
<keyword evidence="2" id="KW-0472">Membrane</keyword>
<feature type="transmembrane region" description="Helical" evidence="2">
    <location>
        <begin position="84"/>
        <end position="106"/>
    </location>
</feature>
<evidence type="ECO:0000313" key="4">
    <source>
        <dbReference type="EMBL" id="EKM50256.1"/>
    </source>
</evidence>
<evidence type="ECO:0000256" key="2">
    <source>
        <dbReference type="SAM" id="Phobius"/>
    </source>
</evidence>
<evidence type="ECO:0000259" key="3">
    <source>
        <dbReference type="Pfam" id="PF20151"/>
    </source>
</evidence>
<dbReference type="Proteomes" id="UP000008370">
    <property type="component" value="Unassembled WGS sequence"/>
</dbReference>
<feature type="domain" description="DUF6533" evidence="3">
    <location>
        <begin position="40"/>
        <end position="77"/>
    </location>
</feature>
<sequence>MSAQSNEAAYSQFATANYVDIAATGKYILGFPSLRCSHSICPAALVIYELLITIDGEARIIWKRPITAPAVLLGSVRCCSPLQILNWVLDLIGFVQTALFSALRVFAIWDRSYAWSLVVFALSMVPFATNLVYTTPAPNPAYALVDTPMQYNAVNSSYGSVVYITRSLLILNDAIVLVLTWIKTFGHWRSARRVNVKASLTACLLRDGTVYFITLLSLSIAQLLTYDASANSTLVGKFIETLPPVLINRFMINLRAVDSEMSGDSVDMSDSQQGQSTPRFIKPTDRLGNLGETLHDGWSDKLWDDKYDTSGMDEERDCETAAEA</sequence>
<dbReference type="OrthoDB" id="2749098at2759"/>
<protein>
    <recommendedName>
        <fullName evidence="3">DUF6533 domain-containing protein</fullName>
    </recommendedName>
</protein>
<dbReference type="EMBL" id="JH930479">
    <property type="protein sequence ID" value="EKM50256.1"/>
    <property type="molecule type" value="Genomic_DNA"/>
</dbReference>
<feature type="transmembrane region" description="Helical" evidence="2">
    <location>
        <begin position="161"/>
        <end position="182"/>
    </location>
</feature>
<feature type="transmembrane region" description="Helical" evidence="2">
    <location>
        <begin position="203"/>
        <end position="224"/>
    </location>
</feature>
<accession>K5UKT2</accession>
<dbReference type="InterPro" id="IPR045340">
    <property type="entry name" value="DUF6533"/>
</dbReference>
<proteinExistence type="predicted"/>
<gene>
    <name evidence="4" type="ORF">PHACADRAFT_201098</name>
</gene>
<feature type="transmembrane region" description="Helical" evidence="2">
    <location>
        <begin position="113"/>
        <end position="133"/>
    </location>
</feature>
<dbReference type="AlphaFoldDB" id="K5UKT2"/>
<dbReference type="GeneID" id="18911562"/>
<dbReference type="RefSeq" id="XP_007401442.1">
    <property type="nucleotide sequence ID" value="XM_007401380.1"/>
</dbReference>
<name>K5UKT2_PHACS</name>
<keyword evidence="2" id="KW-1133">Transmembrane helix</keyword>
<reference evidence="4 5" key="1">
    <citation type="journal article" date="2012" name="BMC Genomics">
        <title>Comparative genomics of the white-rot fungi, Phanerochaete carnosa and P. chrysosporium, to elucidate the genetic basis of the distinct wood types they colonize.</title>
        <authorList>
            <person name="Suzuki H."/>
            <person name="MacDonald J."/>
            <person name="Syed K."/>
            <person name="Salamov A."/>
            <person name="Hori C."/>
            <person name="Aerts A."/>
            <person name="Henrissat B."/>
            <person name="Wiebenga A."/>
            <person name="vanKuyk P.A."/>
            <person name="Barry K."/>
            <person name="Lindquist E."/>
            <person name="LaButti K."/>
            <person name="Lapidus A."/>
            <person name="Lucas S."/>
            <person name="Coutinho P."/>
            <person name="Gong Y."/>
            <person name="Samejima M."/>
            <person name="Mahadevan R."/>
            <person name="Abou-Zaid M."/>
            <person name="de Vries R.P."/>
            <person name="Igarashi K."/>
            <person name="Yadav J.S."/>
            <person name="Grigoriev I.V."/>
            <person name="Master E.R."/>
        </authorList>
    </citation>
    <scope>NUCLEOTIDE SEQUENCE [LARGE SCALE GENOMIC DNA]</scope>
    <source>
        <strain evidence="4 5">HHB-10118-sp</strain>
    </source>
</reference>
<dbReference type="Pfam" id="PF20151">
    <property type="entry name" value="DUF6533"/>
    <property type="match status" value="1"/>
</dbReference>
<feature type="compositionally biased region" description="Polar residues" evidence="1">
    <location>
        <begin position="268"/>
        <end position="278"/>
    </location>
</feature>
<keyword evidence="2" id="KW-0812">Transmembrane</keyword>
<dbReference type="KEGG" id="pco:PHACADRAFT_201098"/>
<evidence type="ECO:0000313" key="5">
    <source>
        <dbReference type="Proteomes" id="UP000008370"/>
    </source>
</evidence>